<dbReference type="EMBL" id="JBJXBP010000004">
    <property type="protein sequence ID" value="KAL3835000.1"/>
    <property type="molecule type" value="Genomic_DNA"/>
</dbReference>
<dbReference type="PANTHER" id="PTHR34064:SF5">
    <property type="entry name" value="PROTEIN, PUTATIVE-RELATED"/>
    <property type="match status" value="1"/>
</dbReference>
<evidence type="ECO:0000313" key="2">
    <source>
        <dbReference type="EMBL" id="KAL3835000.1"/>
    </source>
</evidence>
<name>A0ABD3TEV3_9LAMI</name>
<accession>A0ABD3TEV3</accession>
<evidence type="ECO:0000313" key="3">
    <source>
        <dbReference type="Proteomes" id="UP001634393"/>
    </source>
</evidence>
<gene>
    <name evidence="2" type="ORF">ACJIZ3_009736</name>
</gene>
<keyword evidence="3" id="KW-1185">Reference proteome</keyword>
<dbReference type="AlphaFoldDB" id="A0ABD3TEV3"/>
<dbReference type="Proteomes" id="UP001634393">
    <property type="component" value="Unassembled WGS sequence"/>
</dbReference>
<organism evidence="2 3">
    <name type="scientific">Penstemon smallii</name>
    <dbReference type="NCBI Taxonomy" id="265156"/>
    <lineage>
        <taxon>Eukaryota</taxon>
        <taxon>Viridiplantae</taxon>
        <taxon>Streptophyta</taxon>
        <taxon>Embryophyta</taxon>
        <taxon>Tracheophyta</taxon>
        <taxon>Spermatophyta</taxon>
        <taxon>Magnoliopsida</taxon>
        <taxon>eudicotyledons</taxon>
        <taxon>Gunneridae</taxon>
        <taxon>Pentapetalae</taxon>
        <taxon>asterids</taxon>
        <taxon>lamiids</taxon>
        <taxon>Lamiales</taxon>
        <taxon>Plantaginaceae</taxon>
        <taxon>Cheloneae</taxon>
        <taxon>Penstemon</taxon>
    </lineage>
</organism>
<feature type="transmembrane region" description="Helical" evidence="1">
    <location>
        <begin position="175"/>
        <end position="195"/>
    </location>
</feature>
<proteinExistence type="predicted"/>
<reference evidence="2 3" key="1">
    <citation type="submission" date="2024-12" db="EMBL/GenBank/DDBJ databases">
        <title>The unique morphological basis and parallel evolutionary history of personate flowers in Penstemon.</title>
        <authorList>
            <person name="Depatie T.H."/>
            <person name="Wessinger C.A."/>
        </authorList>
    </citation>
    <scope>NUCLEOTIDE SEQUENCE [LARGE SCALE GENOMIC DNA]</scope>
    <source>
        <strain evidence="2">WTNN_2</strain>
        <tissue evidence="2">Leaf</tissue>
    </source>
</reference>
<evidence type="ECO:0000256" key="1">
    <source>
        <dbReference type="SAM" id="Phobius"/>
    </source>
</evidence>
<keyword evidence="1" id="KW-0472">Membrane</keyword>
<comment type="caution">
    <text evidence="2">The sequence shown here is derived from an EMBL/GenBank/DDBJ whole genome shotgun (WGS) entry which is preliminary data.</text>
</comment>
<sequence length="210" mass="23789">MFTVKFNVAVKVQDKNHYCIIFYFFWEECQSVHSTIVCSEGGTISHGQVPDTMKSEARLSSEPKWQNISSLKMDNPSNYVPCVLDVDIEKGKAEIIKSKEDSAGNLKSDDPLASEWHREICLQSGGKFMELLMKHGPELLKFSSRDKVIPERVYDTSANRSRKYKRSHSFNSRRVVLLFSVLSSMGTIILIYLTLRVRQIAADGSSSTNV</sequence>
<keyword evidence="1" id="KW-1133">Transmembrane helix</keyword>
<dbReference type="PANTHER" id="PTHR34064">
    <property type="entry name" value="OS04G0672300 PROTEIN"/>
    <property type="match status" value="1"/>
</dbReference>
<protein>
    <submittedName>
        <fullName evidence="2">Uncharacterized protein</fullName>
    </submittedName>
</protein>
<keyword evidence="1" id="KW-0812">Transmembrane</keyword>